<dbReference type="InterPro" id="IPR020841">
    <property type="entry name" value="PKS_Beta-ketoAc_synthase_dom"/>
</dbReference>
<dbReference type="FunFam" id="1.10.1200.10:FF:000005">
    <property type="entry name" value="Nonribosomal peptide synthetase 1"/>
    <property type="match status" value="1"/>
</dbReference>
<keyword evidence="24" id="KW-1185">Reference proteome</keyword>
<evidence type="ECO:0000256" key="5">
    <source>
        <dbReference type="ARBA" id="ARBA00022679"/>
    </source>
</evidence>
<dbReference type="InterPro" id="IPR036291">
    <property type="entry name" value="NAD(P)-bd_dom_sf"/>
</dbReference>
<evidence type="ECO:0000256" key="9">
    <source>
        <dbReference type="ARBA" id="ARBA00023098"/>
    </source>
</evidence>
<dbReference type="SUPFAM" id="SSF55048">
    <property type="entry name" value="Probable ACP-binding domain of malonyl-CoA ACP transacylase"/>
    <property type="match status" value="1"/>
</dbReference>
<evidence type="ECO:0000256" key="15">
    <source>
        <dbReference type="ARBA" id="ARBA00058455"/>
    </source>
</evidence>
<dbReference type="Gene3D" id="3.30.70.3290">
    <property type="match status" value="1"/>
</dbReference>
<dbReference type="CDD" id="cd08953">
    <property type="entry name" value="KR_2_SDR_x"/>
    <property type="match status" value="1"/>
</dbReference>
<comment type="catalytic activity">
    <reaction evidence="14">
        <text>icosanoyl-[(phenol)carboxyphthiodiolenone synthase] + 2 (S)-methylmalonyl-CoA + 3 malonyl-CoA + 5 NADPH + 10 H(+) = C32-carboxyphthiodiolenone-[(phenol)carboxyphthiodiolenone synthase] + 5 CO2 + 5 NADP(+) + 5 CoA + 2 H2O</text>
        <dbReference type="Rhea" id="RHEA:57748"/>
        <dbReference type="Rhea" id="RHEA-COMP:14985"/>
        <dbReference type="Rhea" id="RHEA-COMP:14986"/>
        <dbReference type="ChEBI" id="CHEBI:15377"/>
        <dbReference type="ChEBI" id="CHEBI:15378"/>
        <dbReference type="ChEBI" id="CHEBI:16526"/>
        <dbReference type="ChEBI" id="CHEBI:57287"/>
        <dbReference type="ChEBI" id="CHEBI:57327"/>
        <dbReference type="ChEBI" id="CHEBI:57384"/>
        <dbReference type="ChEBI" id="CHEBI:57783"/>
        <dbReference type="ChEBI" id="CHEBI:58349"/>
        <dbReference type="ChEBI" id="CHEBI:87848"/>
        <dbReference type="ChEBI" id="CHEBI:142236"/>
        <dbReference type="EC" id="2.3.1.292"/>
    </reaction>
</comment>
<dbReference type="InterPro" id="IPR001227">
    <property type="entry name" value="Ac_transferase_dom_sf"/>
</dbReference>
<evidence type="ECO:0000259" key="22">
    <source>
        <dbReference type="PROSITE" id="PS52004"/>
    </source>
</evidence>
<dbReference type="RefSeq" id="WP_066613254.1">
    <property type="nucleotide sequence ID" value="NZ_KQ976354.1"/>
</dbReference>
<evidence type="ECO:0000256" key="1">
    <source>
        <dbReference type="ARBA" id="ARBA00001937"/>
    </source>
</evidence>
<feature type="domain" description="Carrier" evidence="21">
    <location>
        <begin position="1467"/>
        <end position="1542"/>
    </location>
</feature>
<keyword evidence="7" id="KW-0521">NADP</keyword>
<dbReference type="SMART" id="SM00823">
    <property type="entry name" value="PKS_PP"/>
    <property type="match status" value="1"/>
</dbReference>
<dbReference type="GO" id="GO:0004312">
    <property type="term" value="F:fatty acid synthase activity"/>
    <property type="evidence" value="ECO:0007669"/>
    <property type="project" value="TreeGrafter"/>
</dbReference>
<dbReference type="SMART" id="SM01294">
    <property type="entry name" value="PKS_PP_betabranch"/>
    <property type="match status" value="1"/>
</dbReference>
<dbReference type="PROSITE" id="PS00606">
    <property type="entry name" value="KS3_1"/>
    <property type="match status" value="1"/>
</dbReference>
<evidence type="ECO:0000313" key="24">
    <source>
        <dbReference type="Proteomes" id="UP000076925"/>
    </source>
</evidence>
<evidence type="ECO:0000256" key="20">
    <source>
        <dbReference type="ARBA" id="ARBA00084020"/>
    </source>
</evidence>
<evidence type="ECO:0000256" key="3">
    <source>
        <dbReference type="ARBA" id="ARBA00022450"/>
    </source>
</evidence>
<gene>
    <name evidence="23" type="ORF">WA1_43680</name>
</gene>
<dbReference type="Pfam" id="PF00550">
    <property type="entry name" value="PP-binding"/>
    <property type="match status" value="1"/>
</dbReference>
<dbReference type="GO" id="GO:0006633">
    <property type="term" value="P:fatty acid biosynthetic process"/>
    <property type="evidence" value="ECO:0007669"/>
    <property type="project" value="InterPro"/>
</dbReference>
<dbReference type="Gene3D" id="3.40.366.10">
    <property type="entry name" value="Malonyl-Coenzyme A Acyl Carrier Protein, domain 2"/>
    <property type="match status" value="1"/>
</dbReference>
<dbReference type="SUPFAM" id="SSF52151">
    <property type="entry name" value="FabD/lysophospholipase-like"/>
    <property type="match status" value="1"/>
</dbReference>
<keyword evidence="4" id="KW-0597">Phosphoprotein</keyword>
<dbReference type="PROSITE" id="PS00012">
    <property type="entry name" value="PHOSPHOPANTETHEINE"/>
    <property type="match status" value="1"/>
</dbReference>
<dbReference type="SMART" id="SM00827">
    <property type="entry name" value="PKS_AT"/>
    <property type="match status" value="1"/>
</dbReference>
<dbReference type="GO" id="GO:0034081">
    <property type="term" value="C:polyketide synthase complex"/>
    <property type="evidence" value="ECO:0007669"/>
    <property type="project" value="UniProtKB-ARBA"/>
</dbReference>
<dbReference type="InterPro" id="IPR049490">
    <property type="entry name" value="C883_1060-like_KR_N"/>
</dbReference>
<evidence type="ECO:0000256" key="18">
    <source>
        <dbReference type="ARBA" id="ARBA00075053"/>
    </source>
</evidence>
<dbReference type="Pfam" id="PF21394">
    <property type="entry name" value="Beta-ketacyl_N"/>
    <property type="match status" value="1"/>
</dbReference>
<proteinExistence type="predicted"/>
<dbReference type="GO" id="GO:0004315">
    <property type="term" value="F:3-oxoacyl-[acyl-carrier-protein] synthase activity"/>
    <property type="evidence" value="ECO:0007669"/>
    <property type="project" value="InterPro"/>
</dbReference>
<evidence type="ECO:0000256" key="6">
    <source>
        <dbReference type="ARBA" id="ARBA00022832"/>
    </source>
</evidence>
<protein>
    <recommendedName>
        <fullName evidence="17">Phenolphthiocerol/phthiocerol polyketide synthase subunit E</fullName>
        <ecNumber evidence="16">2.3.1.292</ecNumber>
    </recommendedName>
    <alternativeName>
        <fullName evidence="19">(Phenol)carboxyphthiodiolenone synthase subunit E</fullName>
    </alternativeName>
    <alternativeName>
        <fullName evidence="20">Beta-ketoacyl-acyl-carrier-protein synthase I</fullName>
    </alternativeName>
    <alternativeName>
        <fullName evidence="18">Phthiocerol synthesis polyketide synthase type I PpsE</fullName>
    </alternativeName>
</protein>
<dbReference type="GO" id="GO:0005886">
    <property type="term" value="C:plasma membrane"/>
    <property type="evidence" value="ECO:0007669"/>
    <property type="project" value="TreeGrafter"/>
</dbReference>
<comment type="catalytic activity">
    <reaction evidence="12">
        <text>19-(4-hydroxyphenyl)nonadecanoyl-[(phenol)carboxyphthiodiolenone synthase] + 2 (S)-methylmalonyl-CoA + 3 malonyl-CoA + 5 NADPH + 10 H(+) = C37-(phenol)carboxyphthiodiolenone-[(phenol)carboxyphthiodiolenone synthase] + 5 CO2 + 5 NADP(+) + 5 CoA + 2 H2O</text>
        <dbReference type="Rhea" id="RHEA:57760"/>
        <dbReference type="Rhea" id="RHEA-COMP:14273"/>
        <dbReference type="Rhea" id="RHEA-COMP:14990"/>
        <dbReference type="ChEBI" id="CHEBI:15377"/>
        <dbReference type="ChEBI" id="CHEBI:15378"/>
        <dbReference type="ChEBI" id="CHEBI:16526"/>
        <dbReference type="ChEBI" id="CHEBI:57287"/>
        <dbReference type="ChEBI" id="CHEBI:57327"/>
        <dbReference type="ChEBI" id="CHEBI:57384"/>
        <dbReference type="ChEBI" id="CHEBI:57783"/>
        <dbReference type="ChEBI" id="CHEBI:58349"/>
        <dbReference type="ChEBI" id="CHEBI:133301"/>
        <dbReference type="ChEBI" id="CHEBI:142260"/>
        <dbReference type="EC" id="2.3.1.292"/>
    </reaction>
</comment>
<dbReference type="InterPro" id="IPR016039">
    <property type="entry name" value="Thiolase-like"/>
</dbReference>
<feature type="domain" description="Ketosynthase family 3 (KS3)" evidence="22">
    <location>
        <begin position="10"/>
        <end position="436"/>
    </location>
</feature>
<dbReference type="PROSITE" id="PS52004">
    <property type="entry name" value="KS3_2"/>
    <property type="match status" value="1"/>
</dbReference>
<dbReference type="GO" id="GO:0031177">
    <property type="term" value="F:phosphopantetheine binding"/>
    <property type="evidence" value="ECO:0007669"/>
    <property type="project" value="InterPro"/>
</dbReference>
<keyword evidence="8" id="KW-0560">Oxidoreductase</keyword>
<dbReference type="SUPFAM" id="SSF47336">
    <property type="entry name" value="ACP-like"/>
    <property type="match status" value="1"/>
</dbReference>
<dbReference type="InterPro" id="IPR014031">
    <property type="entry name" value="Ketoacyl_synth_C"/>
</dbReference>
<reference evidence="23 24" key="1">
    <citation type="journal article" date="2013" name="Genome Biol. Evol.">
        <title>Genomes of Stigonematalean cyanobacteria (subsection V) and the evolution of oxygenic photosynthesis from prokaryotes to plastids.</title>
        <authorList>
            <person name="Dagan T."/>
            <person name="Roettger M."/>
            <person name="Stucken K."/>
            <person name="Landan G."/>
            <person name="Koch R."/>
            <person name="Major P."/>
            <person name="Gould S.B."/>
            <person name="Goremykin V.V."/>
            <person name="Rippka R."/>
            <person name="Tandeau de Marsac N."/>
            <person name="Gugger M."/>
            <person name="Lockhart P.J."/>
            <person name="Allen J.F."/>
            <person name="Brune I."/>
            <person name="Maus I."/>
            <person name="Puhler A."/>
            <person name="Martin W.F."/>
        </authorList>
    </citation>
    <scope>NUCLEOTIDE SEQUENCE [LARGE SCALE GENOMIC DNA]</scope>
    <source>
        <strain evidence="23 24">PCC 7110</strain>
    </source>
</reference>
<dbReference type="InterPro" id="IPR018201">
    <property type="entry name" value="Ketoacyl_synth_AS"/>
</dbReference>
<dbReference type="InterPro" id="IPR013968">
    <property type="entry name" value="PKS_KR"/>
</dbReference>
<keyword evidence="9" id="KW-0443">Lipid metabolism</keyword>
<dbReference type="Gene3D" id="3.30.70.250">
    <property type="entry name" value="Malonyl-CoA ACP transacylase, ACP-binding"/>
    <property type="match status" value="1"/>
</dbReference>
<dbReference type="CDD" id="cd00833">
    <property type="entry name" value="PKS"/>
    <property type="match status" value="1"/>
</dbReference>
<evidence type="ECO:0000256" key="4">
    <source>
        <dbReference type="ARBA" id="ARBA00022553"/>
    </source>
</evidence>
<organism evidence="23 24">
    <name type="scientific">Scytonema hofmannii PCC 7110</name>
    <dbReference type="NCBI Taxonomy" id="128403"/>
    <lineage>
        <taxon>Bacteria</taxon>
        <taxon>Bacillati</taxon>
        <taxon>Cyanobacteriota</taxon>
        <taxon>Cyanophyceae</taxon>
        <taxon>Nostocales</taxon>
        <taxon>Scytonemataceae</taxon>
        <taxon>Scytonema</taxon>
    </lineage>
</organism>
<dbReference type="InterPro" id="IPR014030">
    <property type="entry name" value="Ketoacyl_synth_N"/>
</dbReference>
<evidence type="ECO:0000256" key="14">
    <source>
        <dbReference type="ARBA" id="ARBA00052745"/>
    </source>
</evidence>
<dbReference type="InterPro" id="IPR006162">
    <property type="entry name" value="Ppantetheine_attach_site"/>
</dbReference>
<dbReference type="FunFam" id="3.40.47.10:FF:000042">
    <property type="entry name" value="Polyketide synthase Pks13"/>
    <property type="match status" value="1"/>
</dbReference>
<dbReference type="SMART" id="SM00822">
    <property type="entry name" value="PKS_KR"/>
    <property type="match status" value="1"/>
</dbReference>
<dbReference type="Gene3D" id="1.10.1200.10">
    <property type="entry name" value="ACP-like"/>
    <property type="match status" value="1"/>
</dbReference>
<evidence type="ECO:0000256" key="17">
    <source>
        <dbReference type="ARBA" id="ARBA00073623"/>
    </source>
</evidence>
<comment type="caution">
    <text evidence="23">The sequence shown here is derived from an EMBL/GenBank/DDBJ whole genome shotgun (WGS) entry which is preliminary data.</text>
</comment>
<evidence type="ECO:0000256" key="19">
    <source>
        <dbReference type="ARBA" id="ARBA00078169"/>
    </source>
</evidence>
<dbReference type="FunFam" id="3.40.366.10:FF:000002">
    <property type="entry name" value="Probable polyketide synthase 2"/>
    <property type="match status" value="1"/>
</dbReference>
<dbReference type="InterPro" id="IPR016035">
    <property type="entry name" value="Acyl_Trfase/lysoPLipase"/>
</dbReference>
<evidence type="ECO:0000256" key="12">
    <source>
        <dbReference type="ARBA" id="ARBA00051971"/>
    </source>
</evidence>
<dbReference type="SMART" id="SM00825">
    <property type="entry name" value="PKS_KS"/>
    <property type="match status" value="1"/>
</dbReference>
<dbReference type="Pfam" id="PF00109">
    <property type="entry name" value="ketoacyl-synt"/>
    <property type="match status" value="1"/>
</dbReference>
<dbReference type="EC" id="2.3.1.292" evidence="16"/>
<dbReference type="GO" id="GO:0071770">
    <property type="term" value="P:DIM/DIP cell wall layer assembly"/>
    <property type="evidence" value="ECO:0007669"/>
    <property type="project" value="TreeGrafter"/>
</dbReference>
<dbReference type="Proteomes" id="UP000076925">
    <property type="component" value="Unassembled WGS sequence"/>
</dbReference>
<dbReference type="PANTHER" id="PTHR43775:SF51">
    <property type="entry name" value="INACTIVE PHENOLPHTHIOCEROL SYNTHESIS POLYKETIDE SYNTHASE TYPE I PKS1-RELATED"/>
    <property type="match status" value="1"/>
</dbReference>
<dbReference type="SUPFAM" id="SSF53901">
    <property type="entry name" value="Thiolase-like"/>
    <property type="match status" value="1"/>
</dbReference>
<dbReference type="PROSITE" id="PS50075">
    <property type="entry name" value="CARRIER"/>
    <property type="match status" value="1"/>
</dbReference>
<evidence type="ECO:0000256" key="13">
    <source>
        <dbReference type="ARBA" id="ARBA00052119"/>
    </source>
</evidence>
<comment type="function">
    <text evidence="15">Part of the PpsABCDE complex involved in the biosynthesis of the lipid core common to phthiocerols and phenolphthiocerols by successive additions of malonyl-CoA or methylmalonyl-CoA extender units. PpsA can accept as substrate the activated forms of either icosanoyl (C20), docosanoyl (C22) or lignoceroyl (C24) groups from FadD26, or a (4-hydroxyphenyl)-C17 or (4-hydroxyphenyl)-C19 fatty acyl from FadD29. PpsA initiates the biosynthesis and extends its substrate using a malonyl-CoA extender unit. The PpsB and PpsC proteins add the second and third malonyl-CoA extender units. PpsD adds an (R)-methylmalonyl unit and PpsE adds a second (R)-methylmalonyl unit. The incorporation of the methylmalonyl units results in formation of two branched methyl groups in the elongated product.</text>
</comment>
<evidence type="ECO:0000256" key="7">
    <source>
        <dbReference type="ARBA" id="ARBA00022857"/>
    </source>
</evidence>
<dbReference type="Pfam" id="PF00698">
    <property type="entry name" value="Acyl_transf_1"/>
    <property type="match status" value="1"/>
</dbReference>
<dbReference type="Pfam" id="PF22621">
    <property type="entry name" value="CurL-like_PKS_C"/>
    <property type="match status" value="1"/>
</dbReference>
<dbReference type="PANTHER" id="PTHR43775">
    <property type="entry name" value="FATTY ACID SYNTHASE"/>
    <property type="match status" value="1"/>
</dbReference>
<dbReference type="STRING" id="128403.WA1_43680"/>
<evidence type="ECO:0000256" key="10">
    <source>
        <dbReference type="ARBA" id="ARBA00023268"/>
    </source>
</evidence>
<dbReference type="InterPro" id="IPR014043">
    <property type="entry name" value="Acyl_transferase_dom"/>
</dbReference>
<comment type="catalytic activity">
    <reaction evidence="13">
        <text>docosanoyl-[(phenol)carboxyphthiodiolenone synthase] + 2 (S)-methylmalonyl-CoA + 3 malonyl-CoA + 5 NADPH + 10 H(+) = C34-carboxyphthiodiolenone-[(phenol)carboxyphthiodiolenone synthase] + 5 CO2 + 5 NADP(+) + 5 CoA + 2 H2O</text>
        <dbReference type="Rhea" id="RHEA:57752"/>
        <dbReference type="Rhea" id="RHEA-COMP:14987"/>
        <dbReference type="Rhea" id="RHEA-COMP:14988"/>
        <dbReference type="ChEBI" id="CHEBI:15377"/>
        <dbReference type="ChEBI" id="CHEBI:15378"/>
        <dbReference type="ChEBI" id="CHEBI:16526"/>
        <dbReference type="ChEBI" id="CHEBI:57287"/>
        <dbReference type="ChEBI" id="CHEBI:57327"/>
        <dbReference type="ChEBI" id="CHEBI:57384"/>
        <dbReference type="ChEBI" id="CHEBI:57783"/>
        <dbReference type="ChEBI" id="CHEBI:58349"/>
        <dbReference type="ChEBI" id="CHEBI:142237"/>
        <dbReference type="ChEBI" id="CHEBI:142238"/>
        <dbReference type="EC" id="2.3.1.292"/>
    </reaction>
</comment>
<dbReference type="GO" id="GO:0016491">
    <property type="term" value="F:oxidoreductase activity"/>
    <property type="evidence" value="ECO:0007669"/>
    <property type="project" value="UniProtKB-KW"/>
</dbReference>
<sequence length="1568" mass="173127">MHNQQIQDSIKGIAIIGMVGRCPGAKDVDEFWQHLCDGKESISFFSDEELEIAGIDPVWLRDPQYVKAGAILSDIEMFDAPFFDFSPREAEIMDPQHRILLESAWKALENAGYDPGAGKGLTGVYVGTNLSSYFLSKLSSHPDLIKSMGLSTLLSNSQDYAATRVSYKLNLKGPSINISTACSTSLVAVHSACQGLLNYECDMALAGGISIQSLQKQGYFYQEGGITSPDGHCRAFDASAQGTIFGDGVGIVVLKRLEDALADGDCINAVIKGSAINNDGAAKVGYTAPSVGGQASAIAEALAIAGFHPETITYIETHGTGTALGDPIEISALKKIFETRTKKKGFCAIGSVKTNVGHLNTAAGITGLIKTVMALKHKMIPPSLHFEQPNPEIDFANSPFYVNTKLSEWKAKGTPRRAGISSFGIGGTNAHVILEEAPADQTRDLASLRSRPWQLLVLSAKTTTALETATRNLAAHFQQHCDIVLPNVAYTLQVGRQAFEHRRMVVCHDSDDAVKVLTSQDPRRVLTYQCKPGQCPVIFMFSGQGAQYVNMGRELYEVEPTFRKYVDICAAILQPHLGLDIRHILYPHAQHIDVETRDLASLQQTAITQPALFIIEYALAQLWMEWGVRPEAMIGHSIGEYVAATIAGVFSLEDALAVVATRGQLMQQLPTGSMLAVPLPEKDVQSLLDVETKHDRSLQNPGTSVQIAAINSPFSCVVSGSTDAIAALQNQLSSQGIECRLLHTSHAFHSVMMQPILEPFVQAVKKVKLNPPQIRFISNVTGSWITDEQATNPHYWSQHLRQTVKFSSGITQLLQQFEGVFLELGPGRTLSTLTTQHLKPDAKQQVLTSLRHAKEQQSDVSFLLQTLGRLWLFGVEIDWSGFYTHEQRHRLPLPTYPFERQCYWIESKKQGIDDRATSVLLAKKPDIADWFYIPFWKPSLPPAQPEHKELAAQKSCTLVFADECGLGTKLVEQLQQQNQDIITVTVGAEFTKLNECQYTLNPQHDRDYDTLIKELLTQQKLPKTIVHLWSVTPVTDKELELEDVEKTQAMGFYSLLFLAQALGRQETVDEVQITVISNNLQPVTGTEVISPEKATLLGPIKVISQEYSNISCRSIDVILPSKGTWQEEKLVEQLLTELSVSTSECAIAYRGTNRWVQTFEPVRFDEAKIGKSRLKEGGVYLITGGLGGIGLIVAEYLARTVQAKLLLIGRKALPNRDEWEKWLMTHDETDSISCKILKVQELEQSGAEVLVVSADVTNREQMQHAIAQAESQFGQLNGVIHTAGVPGGGVIQRKTKEEADSILAPKVKGTLVLDAIVKNNQLDFLVLTSSTTSILGGFGQVDYCGANAFLDAFAHCNISKYGNSIASINWSAWQEVGMAVDTAVPQQLQELRAENLKQGILPNEGVDAFLRTLGSKIPQVVVSPSDFLNSLEQYNSYSEIRVLEFLETVNKLNLKHPRPDLSNDYVAPRTEIEQKFVEIWQQILGIERIGIYDNFFELGGDSLIGIQVISQLNKAFDLNMSIAKLYECPNVGSMAKMLISEESEKKSFEQRLSRGKRRRQIKIQKNYD</sequence>
<keyword evidence="5" id="KW-0808">Transferase</keyword>
<name>A0A139WVX9_9CYAN</name>
<keyword evidence="10" id="KW-0511">Multifunctional enzyme</keyword>
<dbReference type="InterPro" id="IPR050091">
    <property type="entry name" value="PKS_NRPS_Biosynth_Enz"/>
</dbReference>
<evidence type="ECO:0000259" key="21">
    <source>
        <dbReference type="PROSITE" id="PS50075"/>
    </source>
</evidence>
<evidence type="ECO:0000256" key="2">
    <source>
        <dbReference type="ARBA" id="ARBA00001957"/>
    </source>
</evidence>
<dbReference type="SUPFAM" id="SSF51735">
    <property type="entry name" value="NAD(P)-binding Rossmann-fold domains"/>
    <property type="match status" value="2"/>
</dbReference>
<dbReference type="InterPro" id="IPR036736">
    <property type="entry name" value="ACP-like_sf"/>
</dbReference>
<evidence type="ECO:0000256" key="8">
    <source>
        <dbReference type="ARBA" id="ARBA00023002"/>
    </source>
</evidence>
<dbReference type="InterPro" id="IPR057326">
    <property type="entry name" value="KR_dom"/>
</dbReference>
<keyword evidence="3" id="KW-0596">Phosphopantetheine</keyword>
<dbReference type="InterPro" id="IPR020806">
    <property type="entry name" value="PKS_PP-bd"/>
</dbReference>
<dbReference type="Pfam" id="PF08659">
    <property type="entry name" value="KR"/>
    <property type="match status" value="1"/>
</dbReference>
<evidence type="ECO:0000256" key="11">
    <source>
        <dbReference type="ARBA" id="ARBA00050973"/>
    </source>
</evidence>
<dbReference type="OrthoDB" id="499075at2"/>
<dbReference type="Gene3D" id="3.40.47.10">
    <property type="match status" value="1"/>
</dbReference>
<accession>A0A139WVX9</accession>
<dbReference type="InterPro" id="IPR016036">
    <property type="entry name" value="Malonyl_transacylase_ACP-bd"/>
</dbReference>
<dbReference type="Pfam" id="PF02801">
    <property type="entry name" value="Ketoacyl-synt_C"/>
    <property type="match status" value="1"/>
</dbReference>
<dbReference type="InterPro" id="IPR009081">
    <property type="entry name" value="PP-bd_ACP"/>
</dbReference>
<dbReference type="EMBL" id="ANNX02000047">
    <property type="protein sequence ID" value="KYC36590.1"/>
    <property type="molecule type" value="Genomic_DNA"/>
</dbReference>
<dbReference type="Gene3D" id="3.40.50.720">
    <property type="entry name" value="NAD(P)-binding Rossmann-like Domain"/>
    <property type="match status" value="1"/>
</dbReference>
<evidence type="ECO:0000256" key="16">
    <source>
        <dbReference type="ARBA" id="ARBA00066974"/>
    </source>
</evidence>
<keyword evidence="6" id="KW-0276">Fatty acid metabolism</keyword>
<comment type="catalytic activity">
    <reaction evidence="11">
        <text>17-(4-hydroxyphenyl)heptadecanoyl-[(phenol)carboxyphthiodiolenone synthase] + 2 (S)-methylmalonyl-CoA + 3 malonyl-CoA + 5 NADPH + 10 H(+) = C35-(phenol)carboxyphthiodiolenone-[(phenol)carboxyphthiodiolenone synthase] + 5 CO2 + 5 NADP(+) + 5 CoA + 2 H2O</text>
        <dbReference type="Rhea" id="RHEA:57756"/>
        <dbReference type="Rhea" id="RHEA-COMP:14272"/>
        <dbReference type="Rhea" id="RHEA-COMP:14989"/>
        <dbReference type="ChEBI" id="CHEBI:15377"/>
        <dbReference type="ChEBI" id="CHEBI:15378"/>
        <dbReference type="ChEBI" id="CHEBI:16526"/>
        <dbReference type="ChEBI" id="CHEBI:57287"/>
        <dbReference type="ChEBI" id="CHEBI:57327"/>
        <dbReference type="ChEBI" id="CHEBI:57384"/>
        <dbReference type="ChEBI" id="CHEBI:57783"/>
        <dbReference type="ChEBI" id="CHEBI:58349"/>
        <dbReference type="ChEBI" id="CHEBI:133300"/>
        <dbReference type="ChEBI" id="CHEBI:142259"/>
        <dbReference type="EC" id="2.3.1.292"/>
    </reaction>
</comment>
<evidence type="ECO:0000313" key="23">
    <source>
        <dbReference type="EMBL" id="KYC36590.1"/>
    </source>
</evidence>
<comment type="cofactor">
    <cofactor evidence="1">
        <name>NADP(+)</name>
        <dbReference type="ChEBI" id="CHEBI:58349"/>
    </cofactor>
</comment>
<comment type="cofactor">
    <cofactor evidence="2">
        <name>pantetheine 4'-phosphate</name>
        <dbReference type="ChEBI" id="CHEBI:47942"/>
    </cofactor>
</comment>